<dbReference type="AlphaFoldDB" id="A4BPT4"/>
<proteinExistence type="predicted"/>
<evidence type="ECO:0000313" key="2">
    <source>
        <dbReference type="Proteomes" id="UP000003374"/>
    </source>
</evidence>
<dbReference type="Gene3D" id="1.20.58.320">
    <property type="entry name" value="TPR-like"/>
    <property type="match status" value="1"/>
</dbReference>
<dbReference type="Gene3D" id="1.25.40.10">
    <property type="entry name" value="Tetratricopeptide repeat domain"/>
    <property type="match status" value="1"/>
</dbReference>
<dbReference type="EMBL" id="AAOF01000004">
    <property type="protein sequence ID" value="EAR22089.1"/>
    <property type="molecule type" value="Genomic_DNA"/>
</dbReference>
<keyword evidence="2" id="KW-1185">Reference proteome</keyword>
<dbReference type="Proteomes" id="UP000003374">
    <property type="component" value="Unassembled WGS sequence"/>
</dbReference>
<dbReference type="STRING" id="314278.NB231_04250"/>
<sequence>MLGTHLCQKWWNAGLGAYAPTTRFKKIMDETACALLEFWFGPMADGDASIAERQAGLWWDKSERVDHEITTRFGALFQQAAAGRFEHWPRHPRTRLALILVLDQLPRHLFRARPEAYAYDPRALELSLQGQALGQDRTLRPVERAFFYLPMEHAESLPIQHQCVRCFELLLIELPAEHQPPFQNLLQYARRHRDIIRRFGRFPHRNAILGRTSTAAEEAFLNEPGSRF</sequence>
<protein>
    <recommendedName>
        <fullName evidence="3">Transmembrane protein</fullName>
    </recommendedName>
</protein>
<gene>
    <name evidence="1" type="ORF">NB231_04250</name>
</gene>
<dbReference type="HOGENOM" id="CLU_065010_2_1_6"/>
<evidence type="ECO:0008006" key="3">
    <source>
        <dbReference type="Google" id="ProtNLM"/>
    </source>
</evidence>
<dbReference type="InterPro" id="IPR010323">
    <property type="entry name" value="DUF924"/>
</dbReference>
<name>A4BPT4_9GAMM</name>
<organism evidence="1 2">
    <name type="scientific">Nitrococcus mobilis Nb-231</name>
    <dbReference type="NCBI Taxonomy" id="314278"/>
    <lineage>
        <taxon>Bacteria</taxon>
        <taxon>Pseudomonadati</taxon>
        <taxon>Pseudomonadota</taxon>
        <taxon>Gammaproteobacteria</taxon>
        <taxon>Chromatiales</taxon>
        <taxon>Ectothiorhodospiraceae</taxon>
        <taxon>Nitrococcus</taxon>
    </lineage>
</organism>
<comment type="caution">
    <text evidence="1">The sequence shown here is derived from an EMBL/GenBank/DDBJ whole genome shotgun (WGS) entry which is preliminary data.</text>
</comment>
<dbReference type="Pfam" id="PF06041">
    <property type="entry name" value="DUF924"/>
    <property type="match status" value="1"/>
</dbReference>
<dbReference type="eggNOG" id="COG3803">
    <property type="taxonomic scope" value="Bacteria"/>
</dbReference>
<dbReference type="SUPFAM" id="SSF48452">
    <property type="entry name" value="TPR-like"/>
    <property type="match status" value="1"/>
</dbReference>
<dbReference type="InterPro" id="IPR011990">
    <property type="entry name" value="TPR-like_helical_dom_sf"/>
</dbReference>
<reference evidence="1 2" key="1">
    <citation type="submission" date="2006-02" db="EMBL/GenBank/DDBJ databases">
        <authorList>
            <person name="Waterbury J."/>
            <person name="Ferriera S."/>
            <person name="Johnson J."/>
            <person name="Kravitz S."/>
            <person name="Halpern A."/>
            <person name="Remington K."/>
            <person name="Beeson K."/>
            <person name="Tran B."/>
            <person name="Rogers Y.-H."/>
            <person name="Friedman R."/>
            <person name="Venter J.C."/>
        </authorList>
    </citation>
    <scope>NUCLEOTIDE SEQUENCE [LARGE SCALE GENOMIC DNA]</scope>
    <source>
        <strain evidence="1 2">Nb-231</strain>
    </source>
</reference>
<evidence type="ECO:0000313" key="1">
    <source>
        <dbReference type="EMBL" id="EAR22089.1"/>
    </source>
</evidence>
<accession>A4BPT4</accession>